<keyword evidence="5" id="KW-0410">Iron transport</keyword>
<dbReference type="InterPro" id="IPR036942">
    <property type="entry name" value="Beta-barrel_TonB_sf"/>
</dbReference>
<reference evidence="18 19" key="1">
    <citation type="submission" date="2018-06" db="EMBL/GenBank/DDBJ databases">
        <authorList>
            <consortium name="Pathogen Informatics"/>
            <person name="Doyle S."/>
        </authorList>
    </citation>
    <scope>NUCLEOTIDE SEQUENCE [LARGE SCALE GENOMIC DNA]</scope>
    <source>
        <strain evidence="18 19">NCTC10698</strain>
    </source>
</reference>
<comment type="caution">
    <text evidence="18">The sequence shown here is derived from an EMBL/GenBank/DDBJ whole genome shotgun (WGS) entry which is preliminary data.</text>
</comment>
<dbReference type="Proteomes" id="UP000255070">
    <property type="component" value="Unassembled WGS sequence"/>
</dbReference>
<evidence type="ECO:0000256" key="3">
    <source>
        <dbReference type="ARBA" id="ARBA00022448"/>
    </source>
</evidence>
<feature type="domain" description="TonB-dependent receptor plug" evidence="17">
    <location>
        <begin position="137"/>
        <end position="235"/>
    </location>
</feature>
<accession>A0A8B4S855</accession>
<dbReference type="GO" id="GO:0038023">
    <property type="term" value="F:signaling receptor activity"/>
    <property type="evidence" value="ECO:0007669"/>
    <property type="project" value="InterPro"/>
</dbReference>
<keyword evidence="10 15" id="KW-0798">TonB box</keyword>
<dbReference type="CDD" id="cd01347">
    <property type="entry name" value="ligand_gated_channel"/>
    <property type="match status" value="1"/>
</dbReference>
<organism evidence="18 19">
    <name type="scientific">Comamonas testosteroni</name>
    <name type="common">Pseudomonas testosteroni</name>
    <dbReference type="NCBI Taxonomy" id="285"/>
    <lineage>
        <taxon>Bacteria</taxon>
        <taxon>Pseudomonadati</taxon>
        <taxon>Pseudomonadota</taxon>
        <taxon>Betaproteobacteria</taxon>
        <taxon>Burkholderiales</taxon>
        <taxon>Comamonadaceae</taxon>
        <taxon>Comamonas</taxon>
    </lineage>
</organism>
<evidence type="ECO:0000256" key="8">
    <source>
        <dbReference type="ARBA" id="ARBA00023004"/>
    </source>
</evidence>
<evidence type="ECO:0000313" key="18">
    <source>
        <dbReference type="EMBL" id="SUY78515.1"/>
    </source>
</evidence>
<proteinExistence type="inferred from homology"/>
<keyword evidence="9" id="KW-0406">Ion transport</keyword>
<gene>
    <name evidence="18" type="primary">bfrD_3</name>
    <name evidence="18" type="ORF">NCTC10698_03432</name>
</gene>
<protein>
    <submittedName>
        <fullName evidence="18">Virulence-associated outer membrane protein Vir-90</fullName>
    </submittedName>
</protein>
<evidence type="ECO:0000313" key="19">
    <source>
        <dbReference type="Proteomes" id="UP000255070"/>
    </source>
</evidence>
<keyword evidence="4 14" id="KW-1134">Transmembrane beta strand</keyword>
<dbReference type="PROSITE" id="PS52016">
    <property type="entry name" value="TONB_DEPENDENT_REC_3"/>
    <property type="match status" value="1"/>
</dbReference>
<dbReference type="InterPro" id="IPR037066">
    <property type="entry name" value="Plug_dom_sf"/>
</dbReference>
<dbReference type="AlphaFoldDB" id="A0A8B4S855"/>
<dbReference type="SUPFAM" id="SSF56935">
    <property type="entry name" value="Porins"/>
    <property type="match status" value="1"/>
</dbReference>
<dbReference type="InterPro" id="IPR010105">
    <property type="entry name" value="TonB_sidphr_rcpt"/>
</dbReference>
<dbReference type="Pfam" id="PF07715">
    <property type="entry name" value="Plug"/>
    <property type="match status" value="1"/>
</dbReference>
<dbReference type="GO" id="GO:0015891">
    <property type="term" value="P:siderophore transport"/>
    <property type="evidence" value="ECO:0007669"/>
    <property type="project" value="InterPro"/>
</dbReference>
<evidence type="ECO:0000259" key="16">
    <source>
        <dbReference type="Pfam" id="PF00593"/>
    </source>
</evidence>
<dbReference type="PANTHER" id="PTHR32552:SF89">
    <property type="entry name" value="CATECHOLATE SIDEROPHORE RECEPTOR FIU"/>
    <property type="match status" value="1"/>
</dbReference>
<evidence type="ECO:0000256" key="9">
    <source>
        <dbReference type="ARBA" id="ARBA00023065"/>
    </source>
</evidence>
<name>A0A8B4S855_COMTE</name>
<dbReference type="InterPro" id="IPR000531">
    <property type="entry name" value="Beta-barrel_TonB"/>
</dbReference>
<sequence length="828" mass="89581">MARTFTPSRKLVATQVGRTRTAYPDSPSVAVLQQNVDYRAPLLNGIENYYQYHLEFARFFKNRLFIKSMSNNHLTPTDSNGLRCELKQIVIATGLCLIGASAMAQQETTLSTVNVEAAADASFKTEASPQGKFTAPLLDTPKTVQVINEEIIKQTGATSLQDALRSTPGITFGNGEGGNPTGDQPFIRGMDAQSSTFVDGMRDIASGTRELFNVEAVEVIKGADSAYAGRGGAGGSINITTKKAKNENFISGDVGLGTDNYLRGTLDINRKINDTTALRLNAMGHSADVPGRNGPDNKRWGIAPTVTFGLGTPTEVTLSWQHLQTNNTPDGGVPYLYSNGVNAAGSTNATQLPGGSKIRPTYGNSRDNWYGLNNRDYEKEKSDLFTASVTHKFTDTNKIRNSLRYSKTKQDYIWTQPDDSKGNALNGYVWRRGNYRVYDTTTLQNVTEFTGKEQTGSIGHSYAFGLELSKEKADGSSGAIQSGTGVCTSVSDPWCTTLSNPSGANAAWNVPLTLPAQSTVNKIDTIAVYGFDTLKLNEQWLVNAGLRVDHYKLNASGPAGGRGASAYPAYDLSRSDTMFNYQLGLVYKPASNGSIYANIGTSSRPGGSTLGNGSEDLTTTTDALISLKPEKTKSIELGTKWDLLDKKLNLTAAVFRNEVTNVRISDATGTYMGGNKEVNGIELGFTGQILSNLSVFGGYTFMDSEFKNMGKDDVRNGQPFYNTPKHSFSLWTSYKPMAKLTLGLGIYAQSDVSAAYIKSSVDNGIVTKGASGYARYDAMMAYQIDKNLTFQLNVYNLGNKVYYTGVRSPHYANMGAGRSAVASLKFTY</sequence>
<evidence type="ECO:0000256" key="1">
    <source>
        <dbReference type="ARBA" id="ARBA00004571"/>
    </source>
</evidence>
<evidence type="ECO:0000256" key="6">
    <source>
        <dbReference type="ARBA" id="ARBA00022692"/>
    </source>
</evidence>
<dbReference type="GO" id="GO:0015344">
    <property type="term" value="F:siderophore uptake transmembrane transporter activity"/>
    <property type="evidence" value="ECO:0007669"/>
    <property type="project" value="TreeGrafter"/>
</dbReference>
<dbReference type="InterPro" id="IPR039426">
    <property type="entry name" value="TonB-dep_rcpt-like"/>
</dbReference>
<evidence type="ECO:0000256" key="14">
    <source>
        <dbReference type="PROSITE-ProRule" id="PRU01360"/>
    </source>
</evidence>
<dbReference type="EMBL" id="UFXL01000001">
    <property type="protein sequence ID" value="SUY78515.1"/>
    <property type="molecule type" value="Genomic_DNA"/>
</dbReference>
<feature type="domain" description="TonB-dependent receptor-like beta-barrel" evidence="16">
    <location>
        <begin position="320"/>
        <end position="797"/>
    </location>
</feature>
<evidence type="ECO:0000256" key="7">
    <source>
        <dbReference type="ARBA" id="ARBA00022729"/>
    </source>
</evidence>
<keyword evidence="7" id="KW-0732">Signal</keyword>
<keyword evidence="19" id="KW-1185">Reference proteome</keyword>
<evidence type="ECO:0000256" key="11">
    <source>
        <dbReference type="ARBA" id="ARBA00023136"/>
    </source>
</evidence>
<keyword evidence="13 14" id="KW-0998">Cell outer membrane</keyword>
<dbReference type="Gene3D" id="2.40.170.20">
    <property type="entry name" value="TonB-dependent receptor, beta-barrel domain"/>
    <property type="match status" value="1"/>
</dbReference>
<evidence type="ECO:0000256" key="15">
    <source>
        <dbReference type="RuleBase" id="RU003357"/>
    </source>
</evidence>
<comment type="subcellular location">
    <subcellularLocation>
        <location evidence="1 14">Cell outer membrane</location>
        <topology evidence="1 14">Multi-pass membrane protein</topology>
    </subcellularLocation>
</comment>
<evidence type="ECO:0000256" key="12">
    <source>
        <dbReference type="ARBA" id="ARBA00023170"/>
    </source>
</evidence>
<keyword evidence="6 14" id="KW-0812">Transmembrane</keyword>
<keyword evidence="8" id="KW-0408">Iron</keyword>
<keyword evidence="3 14" id="KW-0813">Transport</keyword>
<evidence type="ECO:0000256" key="4">
    <source>
        <dbReference type="ARBA" id="ARBA00022452"/>
    </source>
</evidence>
<evidence type="ECO:0000256" key="10">
    <source>
        <dbReference type="ARBA" id="ARBA00023077"/>
    </source>
</evidence>
<dbReference type="Pfam" id="PF00593">
    <property type="entry name" value="TonB_dep_Rec_b-barrel"/>
    <property type="match status" value="1"/>
</dbReference>
<dbReference type="NCBIfam" id="TIGR01783">
    <property type="entry name" value="TonB-siderophor"/>
    <property type="match status" value="1"/>
</dbReference>
<dbReference type="FunFam" id="2.170.130.10:FF:000001">
    <property type="entry name" value="Catecholate siderophore TonB-dependent receptor"/>
    <property type="match status" value="1"/>
</dbReference>
<keyword evidence="11 14" id="KW-0472">Membrane</keyword>
<dbReference type="GO" id="GO:0009279">
    <property type="term" value="C:cell outer membrane"/>
    <property type="evidence" value="ECO:0007669"/>
    <property type="project" value="UniProtKB-SubCell"/>
</dbReference>
<evidence type="ECO:0000256" key="13">
    <source>
        <dbReference type="ARBA" id="ARBA00023237"/>
    </source>
</evidence>
<evidence type="ECO:0000256" key="5">
    <source>
        <dbReference type="ARBA" id="ARBA00022496"/>
    </source>
</evidence>
<dbReference type="InterPro" id="IPR012910">
    <property type="entry name" value="Plug_dom"/>
</dbReference>
<dbReference type="PANTHER" id="PTHR32552">
    <property type="entry name" value="FERRICHROME IRON RECEPTOR-RELATED"/>
    <property type="match status" value="1"/>
</dbReference>
<evidence type="ECO:0000259" key="17">
    <source>
        <dbReference type="Pfam" id="PF07715"/>
    </source>
</evidence>
<keyword evidence="12" id="KW-0675">Receptor</keyword>
<dbReference type="Gene3D" id="2.170.130.10">
    <property type="entry name" value="TonB-dependent receptor, plug domain"/>
    <property type="match status" value="1"/>
</dbReference>
<comment type="similarity">
    <text evidence="2 14 15">Belongs to the TonB-dependent receptor family.</text>
</comment>
<evidence type="ECO:0000256" key="2">
    <source>
        <dbReference type="ARBA" id="ARBA00009810"/>
    </source>
</evidence>